<evidence type="ECO:0000313" key="4">
    <source>
        <dbReference type="Proteomes" id="UP000569914"/>
    </source>
</evidence>
<evidence type="ECO:0000256" key="1">
    <source>
        <dbReference type="SAM" id="MobiDB-lite"/>
    </source>
</evidence>
<organism evidence="3 4">
    <name type="scientific">Microlunatus parietis</name>
    <dbReference type="NCBI Taxonomy" id="682979"/>
    <lineage>
        <taxon>Bacteria</taxon>
        <taxon>Bacillati</taxon>
        <taxon>Actinomycetota</taxon>
        <taxon>Actinomycetes</taxon>
        <taxon>Propionibacteriales</taxon>
        <taxon>Propionibacteriaceae</taxon>
        <taxon>Microlunatus</taxon>
    </lineage>
</organism>
<dbReference type="Gene3D" id="3.10.180.10">
    <property type="entry name" value="2,3-Dihydroxybiphenyl 1,2-Dioxygenase, domain 1"/>
    <property type="match status" value="1"/>
</dbReference>
<dbReference type="InterPro" id="IPR004360">
    <property type="entry name" value="Glyas_Fos-R_dOase_dom"/>
</dbReference>
<dbReference type="AlphaFoldDB" id="A0A7Y9ICS3"/>
<dbReference type="InterPro" id="IPR029068">
    <property type="entry name" value="Glyas_Bleomycin-R_OHBP_Dase"/>
</dbReference>
<gene>
    <name evidence="3" type="ORF">BKA15_005646</name>
</gene>
<name>A0A7Y9ICS3_9ACTN</name>
<dbReference type="PANTHER" id="PTHR36503">
    <property type="entry name" value="BLR2520 PROTEIN"/>
    <property type="match status" value="1"/>
</dbReference>
<dbReference type="SUPFAM" id="SSF54593">
    <property type="entry name" value="Glyoxalase/Bleomycin resistance protein/Dihydroxybiphenyl dioxygenase"/>
    <property type="match status" value="1"/>
</dbReference>
<dbReference type="RefSeq" id="WP_179756531.1">
    <property type="nucleotide sequence ID" value="NZ_JACCBU010000001.1"/>
</dbReference>
<dbReference type="PANTHER" id="PTHR36503:SF1">
    <property type="entry name" value="BLR2520 PROTEIN"/>
    <property type="match status" value="1"/>
</dbReference>
<feature type="region of interest" description="Disordered" evidence="1">
    <location>
        <begin position="93"/>
        <end position="114"/>
    </location>
</feature>
<dbReference type="InterPro" id="IPR037523">
    <property type="entry name" value="VOC_core"/>
</dbReference>
<reference evidence="3 4" key="1">
    <citation type="submission" date="2020-07" db="EMBL/GenBank/DDBJ databases">
        <title>Sequencing the genomes of 1000 actinobacteria strains.</title>
        <authorList>
            <person name="Klenk H.-P."/>
        </authorList>
    </citation>
    <scope>NUCLEOTIDE SEQUENCE [LARGE SCALE GENOMIC DNA]</scope>
    <source>
        <strain evidence="3 4">DSM 22083</strain>
    </source>
</reference>
<keyword evidence="4" id="KW-1185">Reference proteome</keyword>
<dbReference type="Pfam" id="PF00903">
    <property type="entry name" value="Glyoxalase"/>
    <property type="match status" value="1"/>
</dbReference>
<comment type="caution">
    <text evidence="3">The sequence shown here is derived from an EMBL/GenBank/DDBJ whole genome shotgun (WGS) entry which is preliminary data.</text>
</comment>
<sequence>MKPATVIVALPVTDLDRTLRFYREGLGVETSDIDGGMIVIELPNLSLFLMDVREYATYADRVGPAASATPAPGACMFSCAIGTRAEVDQTLAGAERAGGSIPGPAGESDGGYMGYVSDPDGHVWELVCNDQTAAAAGSSTAAPDR</sequence>
<dbReference type="EMBL" id="JACCBU010000001">
    <property type="protein sequence ID" value="NYE74317.1"/>
    <property type="molecule type" value="Genomic_DNA"/>
</dbReference>
<evidence type="ECO:0000259" key="2">
    <source>
        <dbReference type="PROSITE" id="PS51819"/>
    </source>
</evidence>
<dbReference type="PROSITE" id="PS51819">
    <property type="entry name" value="VOC"/>
    <property type="match status" value="1"/>
</dbReference>
<accession>A0A7Y9ICS3</accession>
<feature type="domain" description="VOC" evidence="2">
    <location>
        <begin position="4"/>
        <end position="129"/>
    </location>
</feature>
<proteinExistence type="predicted"/>
<evidence type="ECO:0000313" key="3">
    <source>
        <dbReference type="EMBL" id="NYE74317.1"/>
    </source>
</evidence>
<protein>
    <recommendedName>
        <fullName evidence="2">VOC domain-containing protein</fullName>
    </recommendedName>
</protein>
<dbReference type="Proteomes" id="UP000569914">
    <property type="component" value="Unassembled WGS sequence"/>
</dbReference>